<feature type="compositionally biased region" description="Basic residues" evidence="1">
    <location>
        <begin position="449"/>
        <end position="467"/>
    </location>
</feature>
<dbReference type="EMBL" id="LHQQ01000024">
    <property type="protein sequence ID" value="KOS46833.1"/>
    <property type="molecule type" value="Genomic_DNA"/>
</dbReference>
<evidence type="ECO:0000256" key="1">
    <source>
        <dbReference type="SAM" id="MobiDB-lite"/>
    </source>
</evidence>
<dbReference type="OrthoDB" id="10265068at2759"/>
<keyword evidence="3" id="KW-1185">Reference proteome</keyword>
<name>A0A0M9WJ60_9EURO</name>
<evidence type="ECO:0000313" key="3">
    <source>
        <dbReference type="Proteomes" id="UP000037696"/>
    </source>
</evidence>
<proteinExistence type="predicted"/>
<feature type="region of interest" description="Disordered" evidence="1">
    <location>
        <begin position="333"/>
        <end position="369"/>
    </location>
</feature>
<feature type="compositionally biased region" description="Low complexity" evidence="1">
    <location>
        <begin position="87"/>
        <end position="98"/>
    </location>
</feature>
<feature type="compositionally biased region" description="Basic and acidic residues" evidence="1">
    <location>
        <begin position="392"/>
        <end position="401"/>
    </location>
</feature>
<feature type="region of interest" description="Disordered" evidence="1">
    <location>
        <begin position="75"/>
        <end position="160"/>
    </location>
</feature>
<feature type="compositionally biased region" description="Polar residues" evidence="1">
    <location>
        <begin position="128"/>
        <end position="137"/>
    </location>
</feature>
<feature type="compositionally biased region" description="Basic and acidic residues" evidence="1">
    <location>
        <begin position="339"/>
        <end position="350"/>
    </location>
</feature>
<gene>
    <name evidence="2" type="ORF">ACN38_g2238</name>
</gene>
<feature type="compositionally biased region" description="Basic and acidic residues" evidence="1">
    <location>
        <begin position="305"/>
        <end position="321"/>
    </location>
</feature>
<dbReference type="STRING" id="229535.A0A0M9WJ60"/>
<feature type="compositionally biased region" description="Polar residues" evidence="1">
    <location>
        <begin position="486"/>
        <end position="504"/>
    </location>
</feature>
<dbReference type="Proteomes" id="UP000037696">
    <property type="component" value="Unassembled WGS sequence"/>
</dbReference>
<dbReference type="AlphaFoldDB" id="A0A0M9WJ60"/>
<organism evidence="2 3">
    <name type="scientific">Penicillium nordicum</name>
    <dbReference type="NCBI Taxonomy" id="229535"/>
    <lineage>
        <taxon>Eukaryota</taxon>
        <taxon>Fungi</taxon>
        <taxon>Dikarya</taxon>
        <taxon>Ascomycota</taxon>
        <taxon>Pezizomycotina</taxon>
        <taxon>Eurotiomycetes</taxon>
        <taxon>Eurotiomycetidae</taxon>
        <taxon>Eurotiales</taxon>
        <taxon>Aspergillaceae</taxon>
        <taxon>Penicillium</taxon>
    </lineage>
</organism>
<sequence>MARLSNISVVVPLPSFDIDPLKTFDEDFFDRAVDNILSETSVEESRDDMMDNNIGISCPLGYDGAFDSSKLSVRRNQRTGANSPHFSTTSTSSLTTTSAKKPKSRRSSEIRKSVTMEDASDPGEASMSLENITQPQGENEGLQVEPHPIHEVGDHPSTVPEIPDSAAMPTGDNEMTAEEKIFASVDPEKQIEVLKFVVSHSFMTEQVQHVRRSARREFTGQVRGAAAKAGMDEIAIAALVDHVRKIYLEDRGIMVADDSGSAFGDEVDDEEETHIKSSHRKRRNSSSDQPEDKERKKSKRRHSDKARQHSHDAMQHDEPTKVVETLAGVLTKGQGNGYVEREEPTHKDNTPDLPKMPTNIIRGSPSTPIDLTDSASLREFAREADVVPSRTQKHDVIREIKGLQGSSGKVITHLSPDAPMEMVRSPSPEQAVGRRPSKRREPKVSQRDKNKRKRERRRERNRNRKQHAQGDSVDRADQDSIPPSIPQETPSDSPNGGRRGSNQLPLPANPSEWTVDF</sequence>
<comment type="caution">
    <text evidence="2">The sequence shown here is derived from an EMBL/GenBank/DDBJ whole genome shotgun (WGS) entry which is preliminary data.</text>
</comment>
<feature type="region of interest" description="Disordered" evidence="1">
    <location>
        <begin position="386"/>
        <end position="517"/>
    </location>
</feature>
<evidence type="ECO:0000313" key="2">
    <source>
        <dbReference type="EMBL" id="KOS46833.1"/>
    </source>
</evidence>
<feature type="region of interest" description="Disordered" evidence="1">
    <location>
        <begin position="257"/>
        <end position="321"/>
    </location>
</feature>
<protein>
    <submittedName>
        <fullName evidence="2">Uncharacterized protein</fullName>
    </submittedName>
</protein>
<accession>A0A0M9WJ60</accession>
<reference evidence="2 3" key="1">
    <citation type="submission" date="2015-08" db="EMBL/GenBank/DDBJ databases">
        <title>Genome sequencing of Penicillium nordicum.</title>
        <authorList>
            <person name="Nguyen H.D."/>
            <person name="Seifert K.A."/>
        </authorList>
    </citation>
    <scope>NUCLEOTIDE SEQUENCE [LARGE SCALE GENOMIC DNA]</scope>
    <source>
        <strain evidence="2 3">DAOMC 185683</strain>
    </source>
</reference>
<feature type="compositionally biased region" description="Basic and acidic residues" evidence="1">
    <location>
        <begin position="106"/>
        <end position="115"/>
    </location>
</feature>